<dbReference type="AlphaFoldDB" id="A0A558BTN3"/>
<dbReference type="Proteomes" id="UP000320011">
    <property type="component" value="Unassembled WGS sequence"/>
</dbReference>
<dbReference type="Gene3D" id="3.90.1570.10">
    <property type="entry name" value="tt1808, chain A"/>
    <property type="match status" value="1"/>
</dbReference>
<reference evidence="2 3" key="2">
    <citation type="submission" date="2019-08" db="EMBL/GenBank/DDBJ databases">
        <title>Amycolatopsis acidicola sp. nov., isolated from peat swamp forest soil.</title>
        <authorList>
            <person name="Srisuk N."/>
        </authorList>
    </citation>
    <scope>NUCLEOTIDE SEQUENCE [LARGE SCALE GENOMIC DNA]</scope>
    <source>
        <strain evidence="2 3">TBRC 6029</strain>
    </source>
</reference>
<keyword evidence="2" id="KW-0378">Hydrolase</keyword>
<evidence type="ECO:0000313" key="3">
    <source>
        <dbReference type="Proteomes" id="UP000320011"/>
    </source>
</evidence>
<dbReference type="InterPro" id="IPR011335">
    <property type="entry name" value="Restrct_endonuc-II-like"/>
</dbReference>
<keyword evidence="3" id="KW-1185">Reference proteome</keyword>
<gene>
    <name evidence="2" type="ORF">FNH05_23635</name>
</gene>
<dbReference type="InterPro" id="IPR008538">
    <property type="entry name" value="Uma2"/>
</dbReference>
<dbReference type="PANTHER" id="PTHR35400:SF3">
    <property type="entry name" value="SLL1072 PROTEIN"/>
    <property type="match status" value="1"/>
</dbReference>
<sequence>MARLASLLDRQLPDDLTALVNVEVIIDARYPPTVRAPDVVITHEQVVRLNQARLEPVDVLLAVEIISPGTARTDRVTKMSEYAEAGIAHYWLIDLANPPSLTVHELVAGRYKAVAKSTGPIDLAEPVPLTIDPAELMRRR</sequence>
<comment type="caution">
    <text evidence="2">The sequence shown here is derived from an EMBL/GenBank/DDBJ whole genome shotgun (WGS) entry which is preliminary data.</text>
</comment>
<dbReference type="PANTHER" id="PTHR35400">
    <property type="entry name" value="SLR1083 PROTEIN"/>
    <property type="match status" value="1"/>
</dbReference>
<feature type="domain" description="Putative restriction endonuclease" evidence="1">
    <location>
        <begin position="3"/>
        <end position="116"/>
    </location>
</feature>
<dbReference type="GO" id="GO:0004519">
    <property type="term" value="F:endonuclease activity"/>
    <property type="evidence" value="ECO:0007669"/>
    <property type="project" value="UniProtKB-KW"/>
</dbReference>
<dbReference type="CDD" id="cd06260">
    <property type="entry name" value="DUF820-like"/>
    <property type="match status" value="1"/>
</dbReference>
<name>A0A558BTN3_9PSEU</name>
<dbReference type="EMBL" id="VJWX01000271">
    <property type="protein sequence ID" value="TVT39862.1"/>
    <property type="molecule type" value="Genomic_DNA"/>
</dbReference>
<reference evidence="2 3" key="1">
    <citation type="submission" date="2019-07" db="EMBL/GenBank/DDBJ databases">
        <authorList>
            <person name="Duangmal K."/>
            <person name="Teo W.F.A."/>
        </authorList>
    </citation>
    <scope>NUCLEOTIDE SEQUENCE [LARGE SCALE GENOMIC DNA]</scope>
    <source>
        <strain evidence="2 3">TBRC 6029</strain>
    </source>
</reference>
<evidence type="ECO:0000313" key="2">
    <source>
        <dbReference type="EMBL" id="TVT39862.1"/>
    </source>
</evidence>
<dbReference type="SUPFAM" id="SSF52980">
    <property type="entry name" value="Restriction endonuclease-like"/>
    <property type="match status" value="1"/>
</dbReference>
<keyword evidence="2" id="KW-0540">Nuclease</keyword>
<accession>A0A558BTN3</accession>
<proteinExistence type="predicted"/>
<protein>
    <submittedName>
        <fullName evidence="2">Uma2 family endonuclease</fullName>
    </submittedName>
</protein>
<dbReference type="Pfam" id="PF05685">
    <property type="entry name" value="Uma2"/>
    <property type="match status" value="1"/>
</dbReference>
<dbReference type="InterPro" id="IPR012296">
    <property type="entry name" value="Nuclease_put_TT1808"/>
</dbReference>
<evidence type="ECO:0000259" key="1">
    <source>
        <dbReference type="Pfam" id="PF05685"/>
    </source>
</evidence>
<dbReference type="OrthoDB" id="9799703at2"/>
<keyword evidence="2" id="KW-0255">Endonuclease</keyword>
<dbReference type="RefSeq" id="WP_144590904.1">
    <property type="nucleotide sequence ID" value="NZ_VJWX01000271.1"/>
</dbReference>
<organism evidence="2 3">
    <name type="scientific">Amycolatopsis rhizosphaerae</name>
    <dbReference type="NCBI Taxonomy" id="2053003"/>
    <lineage>
        <taxon>Bacteria</taxon>
        <taxon>Bacillati</taxon>
        <taxon>Actinomycetota</taxon>
        <taxon>Actinomycetes</taxon>
        <taxon>Pseudonocardiales</taxon>
        <taxon>Pseudonocardiaceae</taxon>
        <taxon>Amycolatopsis</taxon>
    </lineage>
</organism>